<comment type="caution">
    <text evidence="2">The sequence shown here is derived from an EMBL/GenBank/DDBJ whole genome shotgun (WGS) entry which is preliminary data.</text>
</comment>
<feature type="transmembrane region" description="Helical" evidence="1">
    <location>
        <begin position="37"/>
        <end position="57"/>
    </location>
</feature>
<sequence length="71" mass="8253">MRSYLLLLFCASLYGSNFVLGSLLLQAFPALHLSAYRHAVSSVFLLVYLKIIEFINFSEAEPFYNRKKNFR</sequence>
<dbReference type="EMBL" id="JBEPLV010000008">
    <property type="protein sequence ID" value="MET3549352.1"/>
    <property type="molecule type" value="Genomic_DNA"/>
</dbReference>
<evidence type="ECO:0000256" key="1">
    <source>
        <dbReference type="SAM" id="Phobius"/>
    </source>
</evidence>
<protein>
    <submittedName>
        <fullName evidence="2">Drug/metabolite transporter (DMT)-like permease</fullName>
    </submittedName>
</protein>
<evidence type="ECO:0000313" key="2">
    <source>
        <dbReference type="EMBL" id="MET3549352.1"/>
    </source>
</evidence>
<gene>
    <name evidence="2" type="ORF">ABID47_005989</name>
</gene>
<proteinExistence type="predicted"/>
<keyword evidence="1" id="KW-1133">Transmembrane helix</keyword>
<name>A0ABV2FC37_9BACL</name>
<keyword evidence="3" id="KW-1185">Reference proteome</keyword>
<evidence type="ECO:0000313" key="3">
    <source>
        <dbReference type="Proteomes" id="UP001549098"/>
    </source>
</evidence>
<organism evidence="2 3">
    <name type="scientific">Paenibacillus favisporus</name>
    <dbReference type="NCBI Taxonomy" id="221028"/>
    <lineage>
        <taxon>Bacteria</taxon>
        <taxon>Bacillati</taxon>
        <taxon>Bacillota</taxon>
        <taxon>Bacilli</taxon>
        <taxon>Bacillales</taxon>
        <taxon>Paenibacillaceae</taxon>
        <taxon>Paenibacillus</taxon>
    </lineage>
</organism>
<keyword evidence="1" id="KW-0472">Membrane</keyword>
<accession>A0ABV2FC37</accession>
<reference evidence="2 3" key="1">
    <citation type="submission" date="2024-06" db="EMBL/GenBank/DDBJ databases">
        <title>Genomic Encyclopedia of Type Strains, Phase IV (KMG-IV): sequencing the most valuable type-strain genomes for metagenomic binning, comparative biology and taxonomic classification.</title>
        <authorList>
            <person name="Goeker M."/>
        </authorList>
    </citation>
    <scope>NUCLEOTIDE SEQUENCE [LARGE SCALE GENOMIC DNA]</scope>
    <source>
        <strain evidence="2 3">DSM 17253</strain>
    </source>
</reference>
<keyword evidence="1" id="KW-0812">Transmembrane</keyword>
<dbReference type="Proteomes" id="UP001549098">
    <property type="component" value="Unassembled WGS sequence"/>
</dbReference>